<dbReference type="EMBL" id="BPLR01008943">
    <property type="protein sequence ID" value="GIY28423.1"/>
    <property type="molecule type" value="Genomic_DNA"/>
</dbReference>
<gene>
    <name evidence="1" type="ORF">CEXT_377811</name>
</gene>
<sequence>MIGSLGVKVDKYLPVTPSPHDITERGQGALPSKYYSKNMIGSLGVKVDKYLPVTPSPHDITERGQVRAQAKRSRPGYLSKRSLLKDNNVPPHRWLRVPKIGRPSVQILSQEYDWLLGVGVDKYLPITEGPYDITERGSGHVIIFGFRYNSLLRVVLCHKM</sequence>
<name>A0AAV4S2N2_CAEEX</name>
<dbReference type="AlphaFoldDB" id="A0AAV4S2N2"/>
<comment type="caution">
    <text evidence="1">The sequence shown here is derived from an EMBL/GenBank/DDBJ whole genome shotgun (WGS) entry which is preliminary data.</text>
</comment>
<proteinExistence type="predicted"/>
<organism evidence="1 2">
    <name type="scientific">Caerostris extrusa</name>
    <name type="common">Bark spider</name>
    <name type="synonym">Caerostris bankana</name>
    <dbReference type="NCBI Taxonomy" id="172846"/>
    <lineage>
        <taxon>Eukaryota</taxon>
        <taxon>Metazoa</taxon>
        <taxon>Ecdysozoa</taxon>
        <taxon>Arthropoda</taxon>
        <taxon>Chelicerata</taxon>
        <taxon>Arachnida</taxon>
        <taxon>Araneae</taxon>
        <taxon>Araneomorphae</taxon>
        <taxon>Entelegynae</taxon>
        <taxon>Araneoidea</taxon>
        <taxon>Araneidae</taxon>
        <taxon>Caerostris</taxon>
    </lineage>
</organism>
<dbReference type="Proteomes" id="UP001054945">
    <property type="component" value="Unassembled WGS sequence"/>
</dbReference>
<reference evidence="1 2" key="1">
    <citation type="submission" date="2021-06" db="EMBL/GenBank/DDBJ databases">
        <title>Caerostris extrusa draft genome.</title>
        <authorList>
            <person name="Kono N."/>
            <person name="Arakawa K."/>
        </authorList>
    </citation>
    <scope>NUCLEOTIDE SEQUENCE [LARGE SCALE GENOMIC DNA]</scope>
</reference>
<evidence type="ECO:0000313" key="2">
    <source>
        <dbReference type="Proteomes" id="UP001054945"/>
    </source>
</evidence>
<protein>
    <submittedName>
        <fullName evidence="1">Uncharacterized protein</fullName>
    </submittedName>
</protein>
<accession>A0AAV4S2N2</accession>
<keyword evidence="2" id="KW-1185">Reference proteome</keyword>
<evidence type="ECO:0000313" key="1">
    <source>
        <dbReference type="EMBL" id="GIY28423.1"/>
    </source>
</evidence>